<reference evidence="4 5" key="1">
    <citation type="journal article" date="2011" name="J. Bacteriol.">
        <title>Complete genome sequence of the cellulose-degrading bacterium Cellulosilyticum lentocellum.</title>
        <authorList>
            <consortium name="US DOE Joint Genome Institute"/>
            <person name="Miller D.A."/>
            <person name="Suen G."/>
            <person name="Bruce D."/>
            <person name="Copeland A."/>
            <person name="Cheng J.F."/>
            <person name="Detter C."/>
            <person name="Goodwin L.A."/>
            <person name="Han C.S."/>
            <person name="Hauser L.J."/>
            <person name="Land M.L."/>
            <person name="Lapidus A."/>
            <person name="Lucas S."/>
            <person name="Meincke L."/>
            <person name="Pitluck S."/>
            <person name="Tapia R."/>
            <person name="Teshima H."/>
            <person name="Woyke T."/>
            <person name="Fox B.G."/>
            <person name="Angert E.R."/>
            <person name="Currie C.R."/>
        </authorList>
    </citation>
    <scope>NUCLEOTIDE SEQUENCE [LARGE SCALE GENOMIC DNA]</scope>
    <source>
        <strain evidence="5">ATCC 49066 / DSM 5427 / NCIMB 11756 / RHM5</strain>
    </source>
</reference>
<dbReference type="InterPro" id="IPR010982">
    <property type="entry name" value="Lambda_DNA-bd_dom_sf"/>
</dbReference>
<dbReference type="HOGENOM" id="CLU_066192_2_6_9"/>
<proteinExistence type="predicted"/>
<dbReference type="AlphaFoldDB" id="F2JMV5"/>
<feature type="transmembrane region" description="Helical" evidence="2">
    <location>
        <begin position="94"/>
        <end position="121"/>
    </location>
</feature>
<dbReference type="PANTHER" id="PTHR46558">
    <property type="entry name" value="TRACRIPTIONAL REGULATORY PROTEIN-RELATED-RELATED"/>
    <property type="match status" value="1"/>
</dbReference>
<dbReference type="RefSeq" id="WP_013659141.1">
    <property type="nucleotide sequence ID" value="NC_015275.1"/>
</dbReference>
<evidence type="ECO:0000259" key="3">
    <source>
        <dbReference type="PROSITE" id="PS50943"/>
    </source>
</evidence>
<dbReference type="Proteomes" id="UP000008467">
    <property type="component" value="Chromosome"/>
</dbReference>
<organism evidence="4 5">
    <name type="scientific">Cellulosilyticum lentocellum (strain ATCC 49066 / DSM 5427 / NCIMB 11756 / RHM5)</name>
    <name type="common">Clostridium lentocellum</name>
    <dbReference type="NCBI Taxonomy" id="642492"/>
    <lineage>
        <taxon>Bacteria</taxon>
        <taxon>Bacillati</taxon>
        <taxon>Bacillota</taxon>
        <taxon>Clostridia</taxon>
        <taxon>Lachnospirales</taxon>
        <taxon>Cellulosilyticaceae</taxon>
        <taxon>Cellulosilyticum</taxon>
    </lineage>
</organism>
<dbReference type="SMART" id="SM00530">
    <property type="entry name" value="HTH_XRE"/>
    <property type="match status" value="1"/>
</dbReference>
<dbReference type="EMBL" id="CP002582">
    <property type="protein sequence ID" value="ADZ85870.1"/>
    <property type="molecule type" value="Genomic_DNA"/>
</dbReference>
<gene>
    <name evidence="4" type="ordered locus">Clole_4198</name>
</gene>
<dbReference type="SUPFAM" id="SSF47413">
    <property type="entry name" value="lambda repressor-like DNA-binding domains"/>
    <property type="match status" value="1"/>
</dbReference>
<name>F2JMV5_CELLD</name>
<protein>
    <submittedName>
        <fullName evidence="4">Helix-turn-helix domain protein</fullName>
    </submittedName>
</protein>
<keyword evidence="2" id="KW-1133">Transmembrane helix</keyword>
<accession>F2JMV5</accession>
<dbReference type="GO" id="GO:0003677">
    <property type="term" value="F:DNA binding"/>
    <property type="evidence" value="ECO:0007669"/>
    <property type="project" value="UniProtKB-KW"/>
</dbReference>
<feature type="domain" description="HTH cro/C1-type" evidence="3">
    <location>
        <begin position="6"/>
        <end position="60"/>
    </location>
</feature>
<evidence type="ECO:0000256" key="1">
    <source>
        <dbReference type="ARBA" id="ARBA00023125"/>
    </source>
</evidence>
<evidence type="ECO:0000313" key="5">
    <source>
        <dbReference type="Proteomes" id="UP000008467"/>
    </source>
</evidence>
<keyword evidence="2" id="KW-0472">Membrane</keyword>
<keyword evidence="1" id="KW-0238">DNA-binding</keyword>
<dbReference type="PANTHER" id="PTHR46558:SF3">
    <property type="entry name" value="TRANSCRIPTIONAL REGULATOR"/>
    <property type="match status" value="1"/>
</dbReference>
<dbReference type="Pfam" id="PF01381">
    <property type="entry name" value="HTH_3"/>
    <property type="match status" value="1"/>
</dbReference>
<keyword evidence="5" id="KW-1185">Reference proteome</keyword>
<dbReference type="eggNOG" id="COG1476">
    <property type="taxonomic scope" value="Bacteria"/>
</dbReference>
<dbReference type="STRING" id="642492.Clole_4198"/>
<evidence type="ECO:0000313" key="4">
    <source>
        <dbReference type="EMBL" id="ADZ85870.1"/>
    </source>
</evidence>
<keyword evidence="2" id="KW-0812">Transmembrane</keyword>
<dbReference type="InterPro" id="IPR001387">
    <property type="entry name" value="Cro/C1-type_HTH"/>
</dbReference>
<dbReference type="PROSITE" id="PS50943">
    <property type="entry name" value="HTH_CROC1"/>
    <property type="match status" value="1"/>
</dbReference>
<sequence length="143" mass="16109">MFSENLKALRKTKGFTQEEIAIRLNVVRQTISKWEKGLSIPDADILIKIAALFDVSVSELLGSKLEDEKDINIVAEQLSRINEQLAIKNRRAHLIWKSIIIVITTIVVINIILVIVGIVSFNSFQNIKTTTVVTETEVIIPKE</sequence>
<dbReference type="CDD" id="cd00093">
    <property type="entry name" value="HTH_XRE"/>
    <property type="match status" value="1"/>
</dbReference>
<evidence type="ECO:0000256" key="2">
    <source>
        <dbReference type="SAM" id="Phobius"/>
    </source>
</evidence>
<dbReference type="KEGG" id="cle:Clole_4198"/>
<dbReference type="Gene3D" id="1.10.260.40">
    <property type="entry name" value="lambda repressor-like DNA-binding domains"/>
    <property type="match status" value="1"/>
</dbReference>